<dbReference type="InterPro" id="IPR018247">
    <property type="entry name" value="EF_Hand_1_Ca_BS"/>
</dbReference>
<dbReference type="AlphaFoldDB" id="A0A8S1N996"/>
<keyword evidence="3" id="KW-1185">Reference proteome</keyword>
<dbReference type="PROSITE" id="PS00018">
    <property type="entry name" value="EF_HAND_1"/>
    <property type="match status" value="2"/>
</dbReference>
<dbReference type="CDD" id="cd00051">
    <property type="entry name" value="EFh"/>
    <property type="match status" value="1"/>
</dbReference>
<dbReference type="GO" id="GO:0060271">
    <property type="term" value="P:cilium assembly"/>
    <property type="evidence" value="ECO:0007669"/>
    <property type="project" value="TreeGrafter"/>
</dbReference>
<feature type="domain" description="EF-hand" evidence="1">
    <location>
        <begin position="351"/>
        <end position="386"/>
    </location>
</feature>
<dbReference type="Pfam" id="PF24569">
    <property type="entry name" value="CFAP161"/>
    <property type="match status" value="1"/>
</dbReference>
<evidence type="ECO:0000313" key="2">
    <source>
        <dbReference type="EMBL" id="CAD8086796.1"/>
    </source>
</evidence>
<reference evidence="2" key="1">
    <citation type="submission" date="2021-01" db="EMBL/GenBank/DDBJ databases">
        <authorList>
            <consortium name="Genoscope - CEA"/>
            <person name="William W."/>
        </authorList>
    </citation>
    <scope>NUCLEOTIDE SEQUENCE</scope>
</reference>
<dbReference type="GO" id="GO:0031514">
    <property type="term" value="C:motile cilium"/>
    <property type="evidence" value="ECO:0007669"/>
    <property type="project" value="TreeGrafter"/>
</dbReference>
<dbReference type="OMA" id="FESCWPG"/>
<evidence type="ECO:0000313" key="3">
    <source>
        <dbReference type="Proteomes" id="UP000688137"/>
    </source>
</evidence>
<organism evidence="2 3">
    <name type="scientific">Paramecium primaurelia</name>
    <dbReference type="NCBI Taxonomy" id="5886"/>
    <lineage>
        <taxon>Eukaryota</taxon>
        <taxon>Sar</taxon>
        <taxon>Alveolata</taxon>
        <taxon>Ciliophora</taxon>
        <taxon>Intramacronucleata</taxon>
        <taxon>Oligohymenophorea</taxon>
        <taxon>Peniculida</taxon>
        <taxon>Parameciidae</taxon>
        <taxon>Paramecium</taxon>
    </lineage>
</organism>
<dbReference type="SMART" id="SM00054">
    <property type="entry name" value="EFh"/>
    <property type="match status" value="2"/>
</dbReference>
<accession>A0A8S1N996</accession>
<dbReference type="EMBL" id="CAJJDM010000080">
    <property type="protein sequence ID" value="CAD8086796.1"/>
    <property type="molecule type" value="Genomic_DNA"/>
</dbReference>
<comment type="caution">
    <text evidence="2">The sequence shown here is derived from an EMBL/GenBank/DDBJ whole genome shotgun (WGS) entry which is preliminary data.</text>
</comment>
<sequence>MHNYNVDHKYKFQTRIGNWFEEWELDETKKKDYLKNRQNGQLASIVKDTKTNYSLRLASLTFPQDDYIHFGFHLMLQNLKTQGFLSIDIQEKLKIEEEAYNITTASTSQPTVRSVFVIIPYTKEPNYYGDDVLHYGQHFRIVANPRISNNKTFYLHSLPQTPTRCAKISRKQEVCAIESDVFNTVWKFEHADPKIRFEMEGQPVRSDDTVLIKHSFTQHWLASDDIVYQNDFGREREVFVHSYQCLNKTQNLIAEKEGRTTIDIPLRNQEPQNLWKFQVARKQNEQFDESVMDDNRNVKNLMIRVKQQITGKGSYGLRGLAKIFMEMDQNNNGVVEYNDFKWGLRNFGLNLSEDETKMIFQTFDKNCNGKIEFNEFLDAFRQQMSDKRLYYVQRAYASIEQKAGKVTLETMGRLINVKEHPDVLKGYKTERQVFQDFVSHWNKANPDRVISFQEFGEFYQDVSSSVQQDETFEAILKKLWNL</sequence>
<dbReference type="Proteomes" id="UP000688137">
    <property type="component" value="Unassembled WGS sequence"/>
</dbReference>
<dbReference type="GO" id="GO:0005509">
    <property type="term" value="F:calcium ion binding"/>
    <property type="evidence" value="ECO:0007669"/>
    <property type="project" value="InterPro"/>
</dbReference>
<gene>
    <name evidence="2" type="ORF">PPRIM_AZ9-3.1.T0770101</name>
</gene>
<dbReference type="InterPro" id="IPR002048">
    <property type="entry name" value="EF_hand_dom"/>
</dbReference>
<dbReference type="InterPro" id="IPR055325">
    <property type="entry name" value="CF161"/>
</dbReference>
<name>A0A8S1N996_PARPR</name>
<protein>
    <recommendedName>
        <fullName evidence="1">EF-hand domain-containing protein</fullName>
    </recommendedName>
</protein>
<dbReference type="PANTHER" id="PTHR24274">
    <property type="entry name" value="CILIA- AND FLAGELLA-ASSOCIATED PROTEIN 161"/>
    <property type="match status" value="1"/>
</dbReference>
<dbReference type="Pfam" id="PF13499">
    <property type="entry name" value="EF-hand_7"/>
    <property type="match status" value="1"/>
</dbReference>
<proteinExistence type="predicted"/>
<evidence type="ECO:0000259" key="1">
    <source>
        <dbReference type="PROSITE" id="PS50222"/>
    </source>
</evidence>
<dbReference type="PANTHER" id="PTHR24274:SF1">
    <property type="entry name" value="CILIA- AND FLAGELLA-ASSOCIATED PROTEIN 161"/>
    <property type="match status" value="1"/>
</dbReference>
<feature type="domain" description="EF-hand" evidence="1">
    <location>
        <begin position="315"/>
        <end position="350"/>
    </location>
</feature>
<dbReference type="PROSITE" id="PS50222">
    <property type="entry name" value="EF_HAND_2"/>
    <property type="match status" value="2"/>
</dbReference>